<keyword evidence="1" id="KW-0472">Membrane</keyword>
<dbReference type="STRING" id="762983.HMPREF9444_01954"/>
<keyword evidence="1" id="KW-1133">Transmembrane helix</keyword>
<feature type="transmembrane region" description="Helical" evidence="1">
    <location>
        <begin position="21"/>
        <end position="41"/>
    </location>
</feature>
<accession>E8LMG5</accession>
<reference evidence="2 3" key="1">
    <citation type="submission" date="2011-01" db="EMBL/GenBank/DDBJ databases">
        <authorList>
            <person name="Weinstock G."/>
            <person name="Sodergren E."/>
            <person name="Clifton S."/>
            <person name="Fulton L."/>
            <person name="Fulton B."/>
            <person name="Courtney L."/>
            <person name="Fronick C."/>
            <person name="Harrison M."/>
            <person name="Strong C."/>
            <person name="Farmer C."/>
            <person name="Delahaunty K."/>
            <person name="Markovic C."/>
            <person name="Hall O."/>
            <person name="Minx P."/>
            <person name="Tomlinson C."/>
            <person name="Mitreva M."/>
            <person name="Hou S."/>
            <person name="Chen J."/>
            <person name="Wollam A."/>
            <person name="Pepin K.H."/>
            <person name="Johnson M."/>
            <person name="Bhonagiri V."/>
            <person name="Zhang X."/>
            <person name="Suruliraj S."/>
            <person name="Warren W."/>
            <person name="Chinwalla A."/>
            <person name="Mardis E.R."/>
            <person name="Wilson R.K."/>
        </authorList>
    </citation>
    <scope>NUCLEOTIDE SEQUENCE [LARGE SCALE GENOMIC DNA]</scope>
    <source>
        <strain evidence="3">DSM 22608 / JCM 16073 / KCTC 15190 / YIT 12066</strain>
    </source>
</reference>
<dbReference type="OrthoDB" id="7062456at2"/>
<protein>
    <recommendedName>
        <fullName evidence="4">Lipopolysaccharide assembly protein A domain-containing protein</fullName>
    </recommendedName>
</protein>
<evidence type="ECO:0008006" key="4">
    <source>
        <dbReference type="Google" id="ProtNLM"/>
    </source>
</evidence>
<evidence type="ECO:0000256" key="1">
    <source>
        <dbReference type="SAM" id="Phobius"/>
    </source>
</evidence>
<dbReference type="Pfam" id="PF06196">
    <property type="entry name" value="DUF997"/>
    <property type="match status" value="1"/>
</dbReference>
<dbReference type="Proteomes" id="UP000018458">
    <property type="component" value="Unassembled WGS sequence"/>
</dbReference>
<name>E8LMG5_SUCHY</name>
<keyword evidence="3" id="KW-1185">Reference proteome</keyword>
<dbReference type="AlphaFoldDB" id="E8LMG5"/>
<keyword evidence="1" id="KW-0812">Transmembrane</keyword>
<comment type="caution">
    <text evidence="2">The sequence shown here is derived from an EMBL/GenBank/DDBJ whole genome shotgun (WGS) entry which is preliminary data.</text>
</comment>
<dbReference type="InterPro" id="IPR010398">
    <property type="entry name" value="DUF997"/>
</dbReference>
<organism evidence="2 3">
    <name type="scientific">Succinatimonas hippei (strain DSM 22608 / JCM 16073 / KCTC 15190 / YIT 12066)</name>
    <dbReference type="NCBI Taxonomy" id="762983"/>
    <lineage>
        <taxon>Bacteria</taxon>
        <taxon>Pseudomonadati</taxon>
        <taxon>Pseudomonadota</taxon>
        <taxon>Gammaproteobacteria</taxon>
        <taxon>Aeromonadales</taxon>
        <taxon>Succinivibrionaceae</taxon>
        <taxon>Succinatimonas</taxon>
    </lineage>
</organism>
<dbReference type="EMBL" id="AEVO01000136">
    <property type="protein sequence ID" value="EFY06287.1"/>
    <property type="molecule type" value="Genomic_DNA"/>
</dbReference>
<dbReference type="RefSeq" id="WP_009144103.1">
    <property type="nucleotide sequence ID" value="NZ_GL831062.1"/>
</dbReference>
<evidence type="ECO:0000313" key="3">
    <source>
        <dbReference type="Proteomes" id="UP000018458"/>
    </source>
</evidence>
<sequence>MTKMTQDKLKQTFRQMDKEALSTLITAAIITVYFWLTVLIFKDDISLTLFSMPLWFVLSCIGGYLLSIVAVIILVRKFMKNFSLTDFDDERKQH</sequence>
<gene>
    <name evidence="2" type="ORF">HMPREF9444_01954</name>
</gene>
<dbReference type="eggNOG" id="ENOG5033EDW">
    <property type="taxonomic scope" value="Bacteria"/>
</dbReference>
<dbReference type="HOGENOM" id="CLU_164643_1_0_6"/>
<feature type="transmembrane region" description="Helical" evidence="1">
    <location>
        <begin position="53"/>
        <end position="75"/>
    </location>
</feature>
<proteinExistence type="predicted"/>
<evidence type="ECO:0000313" key="2">
    <source>
        <dbReference type="EMBL" id="EFY06287.1"/>
    </source>
</evidence>